<feature type="compositionally biased region" description="Polar residues" evidence="6">
    <location>
        <begin position="252"/>
        <end position="261"/>
    </location>
</feature>
<dbReference type="InterPro" id="IPR051951">
    <property type="entry name" value="UNC-93_regulatory"/>
</dbReference>
<keyword evidence="3 7" id="KW-0812">Transmembrane</keyword>
<feature type="transmembrane region" description="Helical" evidence="7">
    <location>
        <begin position="506"/>
        <end position="525"/>
    </location>
</feature>
<dbReference type="AlphaFoldDB" id="A0A4Y2A9R7"/>
<evidence type="ECO:0000256" key="5">
    <source>
        <dbReference type="ARBA" id="ARBA00023136"/>
    </source>
</evidence>
<comment type="caution">
    <text evidence="8">The sequence shown here is derived from an EMBL/GenBank/DDBJ whole genome shotgun (WGS) entry which is preliminary data.</text>
</comment>
<dbReference type="EMBL" id="BGPR01000010">
    <property type="protein sequence ID" value="GBL76440.1"/>
    <property type="molecule type" value="Genomic_DNA"/>
</dbReference>
<feature type="transmembrane region" description="Helical" evidence="7">
    <location>
        <begin position="537"/>
        <end position="560"/>
    </location>
</feature>
<keyword evidence="9" id="KW-1185">Reference proteome</keyword>
<feature type="transmembrane region" description="Helical" evidence="7">
    <location>
        <begin position="85"/>
        <end position="103"/>
    </location>
</feature>
<comment type="subcellular location">
    <subcellularLocation>
        <location evidence="1">Membrane</location>
        <topology evidence="1">Multi-pass membrane protein</topology>
    </subcellularLocation>
</comment>
<keyword evidence="4 7" id="KW-1133">Transmembrane helix</keyword>
<comment type="similarity">
    <text evidence="2">Belongs to the unc-93 family.</text>
</comment>
<evidence type="ECO:0000256" key="7">
    <source>
        <dbReference type="SAM" id="Phobius"/>
    </source>
</evidence>
<feature type="transmembrane region" description="Helical" evidence="7">
    <location>
        <begin position="109"/>
        <end position="131"/>
    </location>
</feature>
<feature type="transmembrane region" description="Helical" evidence="7">
    <location>
        <begin position="567"/>
        <end position="586"/>
    </location>
</feature>
<dbReference type="Pfam" id="PF05978">
    <property type="entry name" value="UNC-93"/>
    <property type="match status" value="2"/>
</dbReference>
<sequence>MAMCQTTTSEPIPKITKLRIIKNLVLISLSFFLLFTAYDGLSMLQSTMNKKAGIGVISQALGYISFCISCFLLPKYVIKKLGCKSSLTVSISFYLPCIAANFYPKWYIMIPAAVLAGIGASILWGSQCTYFNESAVRYARLITDGSINRSQSPDIPSNRTSSEILSDRNSKCETIEENPLKYGPSVKDKLEVRAKENSVVRYTRKNSSCGNVEEFVVSKIEKNCVQFIKNTADSSNNSNTAEERKPGHSENLPPTGNSPSPAESHESEGGIMEEDPQERNKISKVEKIIKSEVVNSGESVSSKRNPNHQPIFHRASTLESVTGLFFGCHGIAYYSAQICSNAISYYVMKGDDVPALNYFIGCSCGAQYCNDIPWCINDDTEYVSRSIRNLLTGICVAIASMSVLLVFFFVDPLKKAKAVDEPEKISLRMILATFRHNKKKEQLYLIPISFFEGLQQGFYTADFTKSYVGCAWGASKVGLVSVFYGSACVISSSTSGFLVKYVGRMPLFIIGQVISISMMVFLMLWKPDSDTPYKFYIASIFFGALTGIYWSQLLAFYGLLFKKQEEAAFASYYLWNSLGWTTSFLYSDHLCTYVKIYLLLTVSIIGTTGYLFAERSYGLRKQQGTVAST</sequence>
<dbReference type="SUPFAM" id="SSF103473">
    <property type="entry name" value="MFS general substrate transporter"/>
    <property type="match status" value="1"/>
</dbReference>
<feature type="transmembrane region" description="Helical" evidence="7">
    <location>
        <begin position="53"/>
        <end position="73"/>
    </location>
</feature>
<dbReference type="Proteomes" id="UP000499080">
    <property type="component" value="Unassembled WGS sequence"/>
</dbReference>
<evidence type="ECO:0000256" key="2">
    <source>
        <dbReference type="ARBA" id="ARBA00009172"/>
    </source>
</evidence>
<dbReference type="OrthoDB" id="78663at2759"/>
<dbReference type="InterPro" id="IPR036259">
    <property type="entry name" value="MFS_trans_sf"/>
</dbReference>
<organism evidence="8 9">
    <name type="scientific">Araneus ventricosus</name>
    <name type="common">Orbweaver spider</name>
    <name type="synonym">Epeira ventricosa</name>
    <dbReference type="NCBI Taxonomy" id="182803"/>
    <lineage>
        <taxon>Eukaryota</taxon>
        <taxon>Metazoa</taxon>
        <taxon>Ecdysozoa</taxon>
        <taxon>Arthropoda</taxon>
        <taxon>Chelicerata</taxon>
        <taxon>Arachnida</taxon>
        <taxon>Araneae</taxon>
        <taxon>Araneomorphae</taxon>
        <taxon>Entelegynae</taxon>
        <taxon>Araneoidea</taxon>
        <taxon>Araneidae</taxon>
        <taxon>Araneus</taxon>
    </lineage>
</organism>
<dbReference type="GO" id="GO:0016020">
    <property type="term" value="C:membrane"/>
    <property type="evidence" value="ECO:0007669"/>
    <property type="project" value="UniProtKB-SubCell"/>
</dbReference>
<name>A0A4Y2A9R7_ARAVE</name>
<accession>A0A4Y2A9R7</accession>
<feature type="transmembrane region" description="Helical" evidence="7">
    <location>
        <begin position="390"/>
        <end position="410"/>
    </location>
</feature>
<evidence type="ECO:0000256" key="4">
    <source>
        <dbReference type="ARBA" id="ARBA00022989"/>
    </source>
</evidence>
<feature type="region of interest" description="Disordered" evidence="6">
    <location>
        <begin position="232"/>
        <end position="280"/>
    </location>
</feature>
<feature type="transmembrane region" description="Helical" evidence="7">
    <location>
        <begin position="20"/>
        <end position="41"/>
    </location>
</feature>
<keyword evidence="5 7" id="KW-0472">Membrane</keyword>
<feature type="transmembrane region" description="Helical" evidence="7">
    <location>
        <begin position="482"/>
        <end position="499"/>
    </location>
</feature>
<evidence type="ECO:0000256" key="3">
    <source>
        <dbReference type="ARBA" id="ARBA00022692"/>
    </source>
</evidence>
<evidence type="ECO:0000256" key="1">
    <source>
        <dbReference type="ARBA" id="ARBA00004141"/>
    </source>
</evidence>
<dbReference type="PANTHER" id="PTHR19444">
    <property type="entry name" value="UNC-93 RELATED"/>
    <property type="match status" value="1"/>
</dbReference>
<feature type="transmembrane region" description="Helical" evidence="7">
    <location>
        <begin position="592"/>
        <end position="613"/>
    </location>
</feature>
<dbReference type="PANTHER" id="PTHR19444:SF13">
    <property type="entry name" value="PROTEIN UNC-93 HOMOLOG A"/>
    <property type="match status" value="1"/>
</dbReference>
<evidence type="ECO:0000313" key="9">
    <source>
        <dbReference type="Proteomes" id="UP000499080"/>
    </source>
</evidence>
<evidence type="ECO:0000256" key="6">
    <source>
        <dbReference type="SAM" id="MobiDB-lite"/>
    </source>
</evidence>
<protein>
    <submittedName>
        <fullName evidence="8">UNC93-like protein</fullName>
    </submittedName>
</protein>
<evidence type="ECO:0000313" key="8">
    <source>
        <dbReference type="EMBL" id="GBL76440.1"/>
    </source>
</evidence>
<proteinExistence type="inferred from homology"/>
<gene>
    <name evidence="8" type="primary">CG4928_6</name>
    <name evidence="8" type="ORF">AVEN_53205_1</name>
</gene>
<dbReference type="Gene3D" id="1.20.1250.20">
    <property type="entry name" value="MFS general substrate transporter like domains"/>
    <property type="match status" value="1"/>
</dbReference>
<dbReference type="InterPro" id="IPR010291">
    <property type="entry name" value="Ion_channel_UNC-93"/>
</dbReference>
<reference evidence="8 9" key="1">
    <citation type="journal article" date="2019" name="Sci. Rep.">
        <title>Orb-weaving spider Araneus ventricosus genome elucidates the spidroin gene catalogue.</title>
        <authorList>
            <person name="Kono N."/>
            <person name="Nakamura H."/>
            <person name="Ohtoshi R."/>
            <person name="Moran D.A.P."/>
            <person name="Shinohara A."/>
            <person name="Yoshida Y."/>
            <person name="Fujiwara M."/>
            <person name="Mori M."/>
            <person name="Tomita M."/>
            <person name="Arakawa K."/>
        </authorList>
    </citation>
    <scope>NUCLEOTIDE SEQUENCE [LARGE SCALE GENOMIC DNA]</scope>
</reference>